<accession>A0A7W8Q242</accession>
<dbReference type="SUPFAM" id="SSF53706">
    <property type="entry name" value="Formate dehydrogenase/DMSO reductase, domains 1-3"/>
    <property type="match status" value="1"/>
</dbReference>
<keyword evidence="3" id="KW-0411">Iron-sulfur</keyword>
<dbReference type="Proteomes" id="UP000592780">
    <property type="component" value="Unassembled WGS sequence"/>
</dbReference>
<feature type="domain" description="4Fe-4S Mo/W bis-MGD-type" evidence="4">
    <location>
        <begin position="1"/>
        <end position="51"/>
    </location>
</feature>
<dbReference type="AlphaFoldDB" id="A0A7W8Q242"/>
<evidence type="ECO:0000259" key="4">
    <source>
        <dbReference type="PROSITE" id="PS51669"/>
    </source>
</evidence>
<evidence type="ECO:0000313" key="5">
    <source>
        <dbReference type="EMBL" id="MBB5422269.1"/>
    </source>
</evidence>
<keyword evidence="6" id="KW-1185">Reference proteome</keyword>
<organism evidence="5 6">
    <name type="scientific">Paraburkholderia atlantica</name>
    <dbReference type="NCBI Taxonomy" id="2654982"/>
    <lineage>
        <taxon>Bacteria</taxon>
        <taxon>Pseudomonadati</taxon>
        <taxon>Pseudomonadota</taxon>
        <taxon>Betaproteobacteria</taxon>
        <taxon>Burkholderiales</taxon>
        <taxon>Burkholderiaceae</taxon>
        <taxon>Paraburkholderia</taxon>
    </lineage>
</organism>
<protein>
    <submittedName>
        <fullName evidence="5">Nitrate reductase alpha subunit</fullName>
    </submittedName>
</protein>
<dbReference type="GO" id="GO:0046872">
    <property type="term" value="F:metal ion binding"/>
    <property type="evidence" value="ECO:0007669"/>
    <property type="project" value="UniProtKB-KW"/>
</dbReference>
<dbReference type="PROSITE" id="PS51669">
    <property type="entry name" value="4FE4S_MOW_BIS_MGD"/>
    <property type="match status" value="1"/>
</dbReference>
<dbReference type="GO" id="GO:0051536">
    <property type="term" value="F:iron-sulfur cluster binding"/>
    <property type="evidence" value="ECO:0007669"/>
    <property type="project" value="UniProtKB-KW"/>
</dbReference>
<gene>
    <name evidence="5" type="ORF">HDG40_000410</name>
</gene>
<dbReference type="EMBL" id="JACHDD010000001">
    <property type="protein sequence ID" value="MBB5422269.1"/>
    <property type="molecule type" value="Genomic_DNA"/>
</dbReference>
<evidence type="ECO:0000256" key="3">
    <source>
        <dbReference type="ARBA" id="ARBA00023014"/>
    </source>
</evidence>
<proteinExistence type="predicted"/>
<dbReference type="InterPro" id="IPR006963">
    <property type="entry name" value="Mopterin_OxRdtase_4Fe-4S_dom"/>
</dbReference>
<evidence type="ECO:0000256" key="2">
    <source>
        <dbReference type="ARBA" id="ARBA00023004"/>
    </source>
</evidence>
<comment type="caution">
    <text evidence="5">The sequence shown here is derived from an EMBL/GenBank/DDBJ whole genome shotgun (WGS) entry which is preliminary data.</text>
</comment>
<evidence type="ECO:0000256" key="1">
    <source>
        <dbReference type="ARBA" id="ARBA00022723"/>
    </source>
</evidence>
<sequence>MNCTGSCSWKIYVKGGIVTWETQLADYPRTRPDVPNHELVRSALIKLWRERRASLEPVQAWQSIEHSPAGDRVCVRCAGVRARRGLRVPHGVDLQVGGR</sequence>
<evidence type="ECO:0000313" key="6">
    <source>
        <dbReference type="Proteomes" id="UP000592780"/>
    </source>
</evidence>
<dbReference type="GO" id="GO:0016491">
    <property type="term" value="F:oxidoreductase activity"/>
    <property type="evidence" value="ECO:0007669"/>
    <property type="project" value="InterPro"/>
</dbReference>
<dbReference type="Gene3D" id="2.20.25.90">
    <property type="entry name" value="ADC-like domains"/>
    <property type="match status" value="1"/>
</dbReference>
<reference evidence="5 6" key="1">
    <citation type="submission" date="2020-08" db="EMBL/GenBank/DDBJ databases">
        <title>Genomic Encyclopedia of Type Strains, Phase IV (KMG-V): Genome sequencing to study the core and pangenomes of soil and plant-associated prokaryotes.</title>
        <authorList>
            <person name="Whitman W."/>
        </authorList>
    </citation>
    <scope>NUCLEOTIDE SEQUENCE [LARGE SCALE GENOMIC DNA]</scope>
    <source>
        <strain evidence="5 6">JPY158</strain>
    </source>
</reference>
<keyword evidence="1" id="KW-0479">Metal-binding</keyword>
<keyword evidence="2" id="KW-0408">Iron</keyword>
<name>A0A7W8Q242_PARAM</name>